<evidence type="ECO:0000313" key="2">
    <source>
        <dbReference type="EMBL" id="MEK8089516.1"/>
    </source>
</evidence>
<comment type="caution">
    <text evidence="2">The sequence shown here is derived from an EMBL/GenBank/DDBJ whole genome shotgun (WGS) entry which is preliminary data.</text>
</comment>
<evidence type="ECO:0000313" key="3">
    <source>
        <dbReference type="Proteomes" id="UP001446205"/>
    </source>
</evidence>
<protein>
    <submittedName>
        <fullName evidence="2">Uncharacterized protein</fullName>
    </submittedName>
</protein>
<dbReference type="RefSeq" id="WP_341370573.1">
    <property type="nucleotide sequence ID" value="NZ_JBBPCO010000006.1"/>
</dbReference>
<accession>A0ABU9D7Z9</accession>
<organism evidence="2 3">
    <name type="scientific">Thermithiobacillus plumbiphilus</name>
    <dbReference type="NCBI Taxonomy" id="1729899"/>
    <lineage>
        <taxon>Bacteria</taxon>
        <taxon>Pseudomonadati</taxon>
        <taxon>Pseudomonadota</taxon>
        <taxon>Acidithiobacillia</taxon>
        <taxon>Acidithiobacillales</taxon>
        <taxon>Thermithiobacillaceae</taxon>
        <taxon>Thermithiobacillus</taxon>
    </lineage>
</organism>
<dbReference type="EMBL" id="JBBPCO010000006">
    <property type="protein sequence ID" value="MEK8089516.1"/>
    <property type="molecule type" value="Genomic_DNA"/>
</dbReference>
<gene>
    <name evidence="2" type="ORF">WOB96_07020</name>
</gene>
<feature type="signal peptide" evidence="1">
    <location>
        <begin position="1"/>
        <end position="26"/>
    </location>
</feature>
<feature type="chain" id="PRO_5045569904" evidence="1">
    <location>
        <begin position="27"/>
        <end position="242"/>
    </location>
</feature>
<sequence length="242" mass="26514">MLHRVQTTVVGLAMTFIMLASASAMAAMSTEDLTRLKASGVGESVIRMMVENGYTDVDRILKLRSTGFTDETISAIIKSDLKTTSRPLPQPQAHAEKTRAFQAMNKPASGPDAKAVIQTSGDVKIEQYIALGDPIVQESLKTQNASISLLADNKLKIEWDGSKIPPSISNPFGGGAFPSPFYWDIEKGDRLFISDEKSNSFVLRTGRAHQGKPETDKARYWLIELSTNNADLLRRVKSLVAE</sequence>
<reference evidence="2 3" key="1">
    <citation type="submission" date="2024-04" db="EMBL/GenBank/DDBJ databases">
        <authorList>
            <person name="Abashina T."/>
            <person name="Shaikin A."/>
        </authorList>
    </citation>
    <scope>NUCLEOTIDE SEQUENCE [LARGE SCALE GENOMIC DNA]</scope>
    <source>
        <strain evidence="2 3">AAFK</strain>
    </source>
</reference>
<name>A0ABU9D7Z9_9PROT</name>
<keyword evidence="1" id="KW-0732">Signal</keyword>
<dbReference type="Proteomes" id="UP001446205">
    <property type="component" value="Unassembled WGS sequence"/>
</dbReference>
<keyword evidence="3" id="KW-1185">Reference proteome</keyword>
<evidence type="ECO:0000256" key="1">
    <source>
        <dbReference type="SAM" id="SignalP"/>
    </source>
</evidence>
<proteinExistence type="predicted"/>